<evidence type="ECO:0000256" key="2">
    <source>
        <dbReference type="ARBA" id="ARBA00022723"/>
    </source>
</evidence>
<reference evidence="13" key="1">
    <citation type="submission" date="2013-11" db="EMBL/GenBank/DDBJ databases">
        <title>The genomic landscape of the Guanapo guppy.</title>
        <authorList>
            <person name="Kuenstner A."/>
            <person name="Dreyer C."/>
        </authorList>
    </citation>
    <scope>NUCLEOTIDE SEQUENCE</scope>
    <source>
        <strain evidence="13">Guanapo</strain>
    </source>
</reference>
<keyword evidence="4 9" id="KW-0863">Zinc-finger</keyword>
<name>A0A3P9NEL4_POERE</name>
<keyword evidence="7" id="KW-0804">Transcription</keyword>
<feature type="compositionally biased region" description="Low complexity" evidence="10">
    <location>
        <begin position="198"/>
        <end position="207"/>
    </location>
</feature>
<feature type="domain" description="C2H2-type" evidence="11">
    <location>
        <begin position="136"/>
        <end position="163"/>
    </location>
</feature>
<evidence type="ECO:0000256" key="8">
    <source>
        <dbReference type="ARBA" id="ARBA00023242"/>
    </source>
</evidence>
<feature type="region of interest" description="Disordered" evidence="10">
    <location>
        <begin position="460"/>
        <end position="499"/>
    </location>
</feature>
<dbReference type="InterPro" id="IPR050636">
    <property type="entry name" value="C2H2-ZF_domain-containing"/>
</dbReference>
<keyword evidence="3" id="KW-0677">Repeat</keyword>
<feature type="compositionally biased region" description="Polar residues" evidence="10">
    <location>
        <begin position="558"/>
        <end position="568"/>
    </location>
</feature>
<accession>A0A3P9NEL4</accession>
<evidence type="ECO:0000256" key="4">
    <source>
        <dbReference type="ARBA" id="ARBA00022771"/>
    </source>
</evidence>
<dbReference type="RefSeq" id="XP_008430584.1">
    <property type="nucleotide sequence ID" value="XM_008432362.2"/>
</dbReference>
<protein>
    <submittedName>
        <fullName evidence="12">Zinc finger protein 135-like</fullName>
    </submittedName>
</protein>
<dbReference type="Proteomes" id="UP000242638">
    <property type="component" value="Unassembled WGS sequence"/>
</dbReference>
<dbReference type="GeneID" id="103478472"/>
<dbReference type="PROSITE" id="PS50157">
    <property type="entry name" value="ZINC_FINGER_C2H2_2"/>
    <property type="match status" value="9"/>
</dbReference>
<dbReference type="GO" id="GO:0005634">
    <property type="term" value="C:nucleus"/>
    <property type="evidence" value="ECO:0007669"/>
    <property type="project" value="UniProtKB-SubCell"/>
</dbReference>
<keyword evidence="5" id="KW-0862">Zinc</keyword>
<evidence type="ECO:0000256" key="1">
    <source>
        <dbReference type="ARBA" id="ARBA00004123"/>
    </source>
</evidence>
<reference evidence="12" key="2">
    <citation type="submission" date="2025-08" db="UniProtKB">
        <authorList>
            <consortium name="Ensembl"/>
        </authorList>
    </citation>
    <scope>IDENTIFICATION</scope>
    <source>
        <strain evidence="12">Guanapo</strain>
    </source>
</reference>
<feature type="region of interest" description="Disordered" evidence="10">
    <location>
        <begin position="629"/>
        <end position="702"/>
    </location>
</feature>
<feature type="domain" description="C2H2-type" evidence="11">
    <location>
        <begin position="285"/>
        <end position="312"/>
    </location>
</feature>
<evidence type="ECO:0000313" key="12">
    <source>
        <dbReference type="Ensembl" id="ENSPREP00000008020.1"/>
    </source>
</evidence>
<feature type="compositionally biased region" description="Polar residues" evidence="10">
    <location>
        <begin position="223"/>
        <end position="237"/>
    </location>
</feature>
<evidence type="ECO:0000256" key="9">
    <source>
        <dbReference type="PROSITE-ProRule" id="PRU00042"/>
    </source>
</evidence>
<dbReference type="AlphaFoldDB" id="A0A3P9NEL4"/>
<feature type="domain" description="C2H2-type" evidence="11">
    <location>
        <begin position="257"/>
        <end position="284"/>
    </location>
</feature>
<feature type="region of interest" description="Disordered" evidence="10">
    <location>
        <begin position="557"/>
        <end position="599"/>
    </location>
</feature>
<keyword evidence="13" id="KW-1185">Reference proteome</keyword>
<evidence type="ECO:0000259" key="11">
    <source>
        <dbReference type="PROSITE" id="PS50157"/>
    </source>
</evidence>
<dbReference type="InterPro" id="IPR013087">
    <property type="entry name" value="Znf_C2H2_type"/>
</dbReference>
<feature type="compositionally biased region" description="Polar residues" evidence="10">
    <location>
        <begin position="576"/>
        <end position="597"/>
    </location>
</feature>
<dbReference type="SUPFAM" id="SSF57667">
    <property type="entry name" value="beta-beta-alpha zinc fingers"/>
    <property type="match status" value="5"/>
</dbReference>
<keyword evidence="8" id="KW-0539">Nucleus</keyword>
<evidence type="ECO:0000256" key="5">
    <source>
        <dbReference type="ARBA" id="ARBA00022833"/>
    </source>
</evidence>
<feature type="compositionally biased region" description="Basic and acidic residues" evidence="10">
    <location>
        <begin position="7"/>
        <end position="27"/>
    </location>
</feature>
<evidence type="ECO:0000256" key="3">
    <source>
        <dbReference type="ARBA" id="ARBA00022737"/>
    </source>
</evidence>
<dbReference type="STRING" id="8081.ENSPREP00000008020"/>
<feature type="domain" description="C2H2-type" evidence="11">
    <location>
        <begin position="312"/>
        <end position="341"/>
    </location>
</feature>
<keyword evidence="2" id="KW-0479">Metal-binding</keyword>
<evidence type="ECO:0000256" key="10">
    <source>
        <dbReference type="SAM" id="MobiDB-lite"/>
    </source>
</evidence>
<feature type="domain" description="C2H2-type" evidence="11">
    <location>
        <begin position="526"/>
        <end position="554"/>
    </location>
</feature>
<dbReference type="PANTHER" id="PTHR47772">
    <property type="entry name" value="ZINC FINGER PROTEIN 200"/>
    <property type="match status" value="1"/>
</dbReference>
<dbReference type="Pfam" id="PF00096">
    <property type="entry name" value="zf-C2H2"/>
    <property type="match status" value="1"/>
</dbReference>
<feature type="domain" description="C2H2-type" evidence="11">
    <location>
        <begin position="705"/>
        <end position="732"/>
    </location>
</feature>
<feature type="domain" description="C2H2-type" evidence="11">
    <location>
        <begin position="499"/>
        <end position="526"/>
    </location>
</feature>
<sequence>MPRKGKRSESQKLRRQKERMGVSESIKEVTVAGNVQRPHPGETSEQPCGQARNCERHLTVLQSGRLEELTSHHFVGQRTFTDCHGHLCPSVDRDLAAYSGSKVMPSVHGQNRFIMEKQSAVNTVASAQLGGEASAFICTECGDGFSQYASILAHMSNHGPLESFSFDGSSNGFDIPQEYVLQENGTLIVVNGLPQLNSASSSNSSSAPMPPERPSSPLPSPVKPTTTTQNSQPFSNKDSLKPRPPGLSSDVFQQNHCRCEICNRSFSTTQSLHRHQQYGNSERGFRCTLCCKIFQDKSNLKKHLQDHVNEKTRCCGHCGKRFLKIEALNAHQKESHSMNKALAKPDSKEDKKAYPCNKCKLIFFWMSDLQIHSLYHCKGQELDVELESDFETEENSKHSDDGELVNCHTNGPSNDTRNGGRKVSRDGSIEKNRQTTFTPYRCGLCGDRFERLASLKEHHVTHQTQEEIDEMNKEYQKPTKRVMPPNTSRRGSNPNGKLHPCKHCHRVFNHSSSLSRHMRYHKGTMHTCVFCGRHFPQRCDLRRHVIMYHKAEGLKLLHSNSQNGPSSNHADDEKQVNNPEDSTKGSSDNEQTSTEQTAKAGRVNYKCQECGKKFGLLCVYQRHLRYHKKEPTKSPKTPADIKNSSPKVHLQAHLDPEEPDDDGQKSPCTGNIVDEELKKDNPEDMEEDAMDQKQNEKGSSSEALYECTECTQMFSCLDTFLEHQASHDSETRAVV</sequence>
<dbReference type="OrthoDB" id="6359816at2759"/>
<keyword evidence="6" id="KW-0805">Transcription regulation</keyword>
<feature type="domain" description="C2H2-type" evidence="11">
    <location>
        <begin position="440"/>
        <end position="467"/>
    </location>
</feature>
<dbReference type="PROSITE" id="PS00028">
    <property type="entry name" value="ZINC_FINGER_C2H2_1"/>
    <property type="match status" value="9"/>
</dbReference>
<proteinExistence type="predicted"/>
<feature type="compositionally biased region" description="Polar residues" evidence="10">
    <location>
        <begin position="485"/>
        <end position="495"/>
    </location>
</feature>
<feature type="region of interest" description="Disordered" evidence="10">
    <location>
        <begin position="198"/>
        <end position="247"/>
    </location>
</feature>
<dbReference type="KEGG" id="pret:103478472"/>
<dbReference type="InterPro" id="IPR036236">
    <property type="entry name" value="Znf_C2H2_sf"/>
</dbReference>
<dbReference type="Ensembl" id="ENSPRET00000008113.1">
    <property type="protein sequence ID" value="ENSPREP00000008020.1"/>
    <property type="gene ID" value="ENSPREG00000005498.1"/>
</dbReference>
<evidence type="ECO:0000256" key="6">
    <source>
        <dbReference type="ARBA" id="ARBA00023015"/>
    </source>
</evidence>
<dbReference type="SMART" id="SM00355">
    <property type="entry name" value="ZnF_C2H2"/>
    <property type="match status" value="10"/>
</dbReference>
<evidence type="ECO:0000313" key="13">
    <source>
        <dbReference type="Proteomes" id="UP000242638"/>
    </source>
</evidence>
<organism evidence="12 13">
    <name type="scientific">Poecilia reticulata</name>
    <name type="common">Guppy</name>
    <name type="synonym">Acanthophacelus reticulatus</name>
    <dbReference type="NCBI Taxonomy" id="8081"/>
    <lineage>
        <taxon>Eukaryota</taxon>
        <taxon>Metazoa</taxon>
        <taxon>Chordata</taxon>
        <taxon>Craniata</taxon>
        <taxon>Vertebrata</taxon>
        <taxon>Euteleostomi</taxon>
        <taxon>Actinopterygii</taxon>
        <taxon>Neopterygii</taxon>
        <taxon>Teleostei</taxon>
        <taxon>Neoteleostei</taxon>
        <taxon>Acanthomorphata</taxon>
        <taxon>Ovalentaria</taxon>
        <taxon>Atherinomorphae</taxon>
        <taxon>Cyprinodontiformes</taxon>
        <taxon>Poeciliidae</taxon>
        <taxon>Poeciliinae</taxon>
        <taxon>Poecilia</taxon>
    </lineage>
</organism>
<evidence type="ECO:0000256" key="7">
    <source>
        <dbReference type="ARBA" id="ARBA00023163"/>
    </source>
</evidence>
<dbReference type="Gene3D" id="3.30.160.60">
    <property type="entry name" value="Classic Zinc Finger"/>
    <property type="match status" value="5"/>
</dbReference>
<comment type="subcellular location">
    <subcellularLocation>
        <location evidence="1">Nucleus</location>
    </subcellularLocation>
</comment>
<feature type="region of interest" description="Disordered" evidence="10">
    <location>
        <begin position="1"/>
        <end position="49"/>
    </location>
</feature>
<feature type="compositionally biased region" description="Polar residues" evidence="10">
    <location>
        <begin position="407"/>
        <end position="417"/>
    </location>
</feature>
<dbReference type="GO" id="GO:0008270">
    <property type="term" value="F:zinc ion binding"/>
    <property type="evidence" value="ECO:0007669"/>
    <property type="project" value="UniProtKB-KW"/>
</dbReference>
<dbReference type="PANTHER" id="PTHR47772:SF13">
    <property type="entry name" value="GASTRULA ZINC FINGER PROTEIN XLCGF49.1-LIKE-RELATED"/>
    <property type="match status" value="1"/>
</dbReference>
<feature type="region of interest" description="Disordered" evidence="10">
    <location>
        <begin position="388"/>
        <end position="430"/>
    </location>
</feature>
<dbReference type="Bgee" id="ENSPREG00000005498">
    <property type="expression patterns" value="Expressed in head and 1 other cell type or tissue"/>
</dbReference>
<dbReference type="GeneTree" id="ENSGT00940000166443"/>
<feature type="domain" description="C2H2-type" evidence="11">
    <location>
        <begin position="605"/>
        <end position="632"/>
    </location>
</feature>
<dbReference type="OMA" id="CTETFSC"/>
<feature type="compositionally biased region" description="Pro residues" evidence="10">
    <location>
        <begin position="208"/>
        <end position="222"/>
    </location>
</feature>
<reference evidence="12" key="3">
    <citation type="submission" date="2025-09" db="UniProtKB">
        <authorList>
            <consortium name="Ensembl"/>
        </authorList>
    </citation>
    <scope>IDENTIFICATION</scope>
    <source>
        <strain evidence="12">Guanapo</strain>
    </source>
</reference>